<evidence type="ECO:0000256" key="1">
    <source>
        <dbReference type="ARBA" id="ARBA00004141"/>
    </source>
</evidence>
<dbReference type="GO" id="GO:0016020">
    <property type="term" value="C:membrane"/>
    <property type="evidence" value="ECO:0007669"/>
    <property type="project" value="UniProtKB-SubCell"/>
</dbReference>
<gene>
    <name evidence="7" type="ORF">THMIRHAT_03270</name>
</gene>
<feature type="transmembrane region" description="Helical" evidence="6">
    <location>
        <begin position="150"/>
        <end position="177"/>
    </location>
</feature>
<evidence type="ECO:0000313" key="8">
    <source>
        <dbReference type="Proteomes" id="UP000501466"/>
    </source>
</evidence>
<dbReference type="PANTHER" id="PTHR21716">
    <property type="entry name" value="TRANSMEMBRANE PROTEIN"/>
    <property type="match status" value="1"/>
</dbReference>
<evidence type="ECO:0000256" key="3">
    <source>
        <dbReference type="ARBA" id="ARBA00022692"/>
    </source>
</evidence>
<evidence type="ECO:0000256" key="2">
    <source>
        <dbReference type="ARBA" id="ARBA00009773"/>
    </source>
</evidence>
<dbReference type="KEGG" id="tzo:THMIRHAT_03270"/>
<comment type="subcellular location">
    <subcellularLocation>
        <location evidence="1">Membrane</location>
        <topology evidence="1">Multi-pass membrane protein</topology>
    </subcellularLocation>
</comment>
<dbReference type="PANTHER" id="PTHR21716:SF4">
    <property type="entry name" value="TRANSMEMBRANE PROTEIN 245"/>
    <property type="match status" value="1"/>
</dbReference>
<feature type="transmembrane region" description="Helical" evidence="6">
    <location>
        <begin position="210"/>
        <end position="234"/>
    </location>
</feature>
<evidence type="ECO:0000256" key="5">
    <source>
        <dbReference type="ARBA" id="ARBA00023136"/>
    </source>
</evidence>
<proteinExistence type="inferred from homology"/>
<keyword evidence="5 6" id="KW-0472">Membrane</keyword>
<evidence type="ECO:0000313" key="7">
    <source>
        <dbReference type="EMBL" id="BBP42581.1"/>
    </source>
</evidence>
<feature type="transmembrane region" description="Helical" evidence="6">
    <location>
        <begin position="240"/>
        <end position="261"/>
    </location>
</feature>
<protein>
    <submittedName>
        <fullName evidence="7">AI-2E family transporter</fullName>
    </submittedName>
</protein>
<organism evidence="7 8">
    <name type="scientific">Thiosulfativibrio zosterae</name>
    <dbReference type="NCBI Taxonomy" id="2675053"/>
    <lineage>
        <taxon>Bacteria</taxon>
        <taxon>Pseudomonadati</taxon>
        <taxon>Pseudomonadota</taxon>
        <taxon>Gammaproteobacteria</taxon>
        <taxon>Thiotrichales</taxon>
        <taxon>Piscirickettsiaceae</taxon>
        <taxon>Thiosulfativibrio</taxon>
    </lineage>
</organism>
<dbReference type="Proteomes" id="UP000501466">
    <property type="component" value="Chromosome"/>
</dbReference>
<accession>A0A6F8PKF2</accession>
<dbReference type="Pfam" id="PF01594">
    <property type="entry name" value="AI-2E_transport"/>
    <property type="match status" value="1"/>
</dbReference>
<keyword evidence="8" id="KW-1185">Reference proteome</keyword>
<dbReference type="AlphaFoldDB" id="A0A6F8PKF2"/>
<dbReference type="EMBL" id="AP021888">
    <property type="protein sequence ID" value="BBP42581.1"/>
    <property type="molecule type" value="Genomic_DNA"/>
</dbReference>
<evidence type="ECO:0000256" key="6">
    <source>
        <dbReference type="SAM" id="Phobius"/>
    </source>
</evidence>
<name>A0A6F8PKF2_9GAMM</name>
<feature type="transmembrane region" description="Helical" evidence="6">
    <location>
        <begin position="333"/>
        <end position="358"/>
    </location>
</feature>
<evidence type="ECO:0000256" key="4">
    <source>
        <dbReference type="ARBA" id="ARBA00022989"/>
    </source>
</evidence>
<reference evidence="8" key="1">
    <citation type="submission" date="2019-11" db="EMBL/GenBank/DDBJ databases">
        <title>Isolation and characterization of two novel species in the genus Thiomicrorhabdus.</title>
        <authorList>
            <person name="Mochizuki J."/>
            <person name="Kojima H."/>
            <person name="Fukui M."/>
        </authorList>
    </citation>
    <scope>NUCLEOTIDE SEQUENCE [LARGE SCALE GENOMIC DNA]</scope>
    <source>
        <strain evidence="8">AkT22</strain>
    </source>
</reference>
<keyword evidence="4 6" id="KW-1133">Transmembrane helix</keyword>
<dbReference type="RefSeq" id="WP_173290135.1">
    <property type="nucleotide sequence ID" value="NZ_AP021888.1"/>
</dbReference>
<feature type="transmembrane region" description="Helical" evidence="6">
    <location>
        <begin position="7"/>
        <end position="27"/>
    </location>
</feature>
<keyword evidence="3 6" id="KW-0812">Transmembrane</keyword>
<comment type="similarity">
    <text evidence="2">Belongs to the autoinducer-2 exporter (AI-2E) (TC 2.A.86) family.</text>
</comment>
<feature type="transmembrane region" description="Helical" evidence="6">
    <location>
        <begin position="64"/>
        <end position="83"/>
    </location>
</feature>
<feature type="transmembrane region" description="Helical" evidence="6">
    <location>
        <begin position="273"/>
        <end position="291"/>
    </location>
</feature>
<feature type="transmembrane region" description="Helical" evidence="6">
    <location>
        <begin position="33"/>
        <end position="52"/>
    </location>
</feature>
<sequence length="369" mass="40123">MRGKQPYEEGFLIILMILSVVGLLWLFSPFLEALLFAMILSTATYRLYLWVLPQVKDNETSASGLMSLAVFVTVIAPVSYLLVAVSLEMGDIYGHAQSWLVQQTPESLAALNAQWMQTLGIEASNQQKILTQIKDHAADLISLAQQAAVFLVQGVLGSATSFISFIALSVFALFFFYRDGHRIASHLKVLSPLENYYDTMIMNRFAGLSTVLLLSILGIAIMQGVSFVILAWIIGLPALFIGMAIAVTSFIPIVGAALVWVPMAAYLGLNGSYVSAGLVVFWGAVINGFLIDNLVRPILIQKISGLLATPDKANDLAVANHTLITVLSTFAGLIHFGMIGLFFGPVIAAMAITIFDVYEHKNTDLLDRT</sequence>
<dbReference type="InterPro" id="IPR002549">
    <property type="entry name" value="AI-2E-like"/>
</dbReference>